<dbReference type="HOGENOM" id="CLU_1177457_0_0_1"/>
<dbReference type="eggNOG" id="ENOG502SPUY">
    <property type="taxonomic scope" value="Eukaryota"/>
</dbReference>
<proteinExistence type="predicted"/>
<name>A0E035_PARTE</name>
<dbReference type="InParanoid" id="A0E035"/>
<gene>
    <name evidence="1" type="ORF">GSPATT00021820001</name>
</gene>
<dbReference type="KEGG" id="ptm:GSPATT00021820001"/>
<dbReference type="AlphaFoldDB" id="A0E035"/>
<dbReference type="EMBL" id="CT868651">
    <property type="protein sequence ID" value="CAK88652.1"/>
    <property type="molecule type" value="Genomic_DNA"/>
</dbReference>
<evidence type="ECO:0000313" key="2">
    <source>
        <dbReference type="Proteomes" id="UP000000600"/>
    </source>
</evidence>
<dbReference type="GeneID" id="5041829"/>
<dbReference type="OMA" id="DKMITTY"/>
<keyword evidence="2" id="KW-1185">Reference proteome</keyword>
<dbReference type="RefSeq" id="XP_001456049.1">
    <property type="nucleotide sequence ID" value="XM_001456012.1"/>
</dbReference>
<accession>A0E035</accession>
<sequence length="229" mass="27029">MTSKSQPPIQEKTFHEWSKNNFYRTSYINHYTQVKEYSQSIKLPQEPKNSAVPGYAGYVPYVQSENLYGERFSEVARKSFADSKLGKFNRLSSTGFNFDAKELIDPHKEAYSHKYGCQTLLKNHPCTHIDKMITTYQDGFKKPQNLVAPTFRKTDRYLETQQGQTKTSGFQKNHMQFDGSGWIPHENMNGDQVRTEYRIQYNQEKPFHRNPIQFKLRKMKQTEMNYKHT</sequence>
<dbReference type="Proteomes" id="UP000000600">
    <property type="component" value="Unassembled WGS sequence"/>
</dbReference>
<dbReference type="OrthoDB" id="307342at2759"/>
<reference evidence="1 2" key="1">
    <citation type="journal article" date="2006" name="Nature">
        <title>Global trends of whole-genome duplications revealed by the ciliate Paramecium tetraurelia.</title>
        <authorList>
            <consortium name="Genoscope"/>
            <person name="Aury J.-M."/>
            <person name="Jaillon O."/>
            <person name="Duret L."/>
            <person name="Noel B."/>
            <person name="Jubin C."/>
            <person name="Porcel B.M."/>
            <person name="Segurens B."/>
            <person name="Daubin V."/>
            <person name="Anthouard V."/>
            <person name="Aiach N."/>
            <person name="Arnaiz O."/>
            <person name="Billaut A."/>
            <person name="Beisson J."/>
            <person name="Blanc I."/>
            <person name="Bouhouche K."/>
            <person name="Camara F."/>
            <person name="Duharcourt S."/>
            <person name="Guigo R."/>
            <person name="Gogendeau D."/>
            <person name="Katinka M."/>
            <person name="Keller A.-M."/>
            <person name="Kissmehl R."/>
            <person name="Klotz C."/>
            <person name="Koll F."/>
            <person name="Le Moue A."/>
            <person name="Lepere C."/>
            <person name="Malinsky S."/>
            <person name="Nowacki M."/>
            <person name="Nowak J.K."/>
            <person name="Plattner H."/>
            <person name="Poulain J."/>
            <person name="Ruiz F."/>
            <person name="Serrano V."/>
            <person name="Zagulski M."/>
            <person name="Dessen P."/>
            <person name="Betermier M."/>
            <person name="Weissenbach J."/>
            <person name="Scarpelli C."/>
            <person name="Schachter V."/>
            <person name="Sperling L."/>
            <person name="Meyer E."/>
            <person name="Cohen J."/>
            <person name="Wincker P."/>
        </authorList>
    </citation>
    <scope>NUCLEOTIDE SEQUENCE [LARGE SCALE GENOMIC DNA]</scope>
    <source>
        <strain evidence="1 2">Stock d4-2</strain>
    </source>
</reference>
<evidence type="ECO:0000313" key="1">
    <source>
        <dbReference type="EMBL" id="CAK88652.1"/>
    </source>
</evidence>
<organism evidence="1 2">
    <name type="scientific">Paramecium tetraurelia</name>
    <dbReference type="NCBI Taxonomy" id="5888"/>
    <lineage>
        <taxon>Eukaryota</taxon>
        <taxon>Sar</taxon>
        <taxon>Alveolata</taxon>
        <taxon>Ciliophora</taxon>
        <taxon>Intramacronucleata</taxon>
        <taxon>Oligohymenophorea</taxon>
        <taxon>Peniculida</taxon>
        <taxon>Parameciidae</taxon>
        <taxon>Paramecium</taxon>
    </lineage>
</organism>
<protein>
    <submittedName>
        <fullName evidence="1">Uncharacterized protein</fullName>
    </submittedName>
</protein>